<organism evidence="1 2">
    <name type="scientific">Acetobacter malorum DSM 14337</name>
    <dbReference type="NCBI Taxonomy" id="1307910"/>
    <lineage>
        <taxon>Bacteria</taxon>
        <taxon>Pseudomonadati</taxon>
        <taxon>Pseudomonadota</taxon>
        <taxon>Alphaproteobacteria</taxon>
        <taxon>Acetobacterales</taxon>
        <taxon>Acetobacteraceae</taxon>
        <taxon>Acetobacter</taxon>
    </lineage>
</organism>
<comment type="caution">
    <text evidence="1">The sequence shown here is derived from an EMBL/GenBank/DDBJ whole genome shotgun (WGS) entry which is preliminary data.</text>
</comment>
<sequence>MREATGDEAWLPMSQPRTGKQISDIELRSAAIIRHMEREPDDIIALEYILAELHPAANGPEEAIHLGMTP</sequence>
<accession>A0ABQ0Q043</accession>
<proteinExistence type="predicted"/>
<dbReference type="Proteomes" id="UP001065047">
    <property type="component" value="Unassembled WGS sequence"/>
</dbReference>
<protein>
    <submittedName>
        <fullName evidence="1">Uncharacterized protein</fullName>
    </submittedName>
</protein>
<evidence type="ECO:0000313" key="2">
    <source>
        <dbReference type="Proteomes" id="UP001065047"/>
    </source>
</evidence>
<keyword evidence="2" id="KW-1185">Reference proteome</keyword>
<reference evidence="1" key="1">
    <citation type="submission" date="2013-04" db="EMBL/GenBank/DDBJ databases">
        <title>The genome sequencing project of 58 acetic acid bacteria.</title>
        <authorList>
            <person name="Okamoto-Kainuma A."/>
            <person name="Ishikawa M."/>
            <person name="Umino S."/>
            <person name="Koizumi Y."/>
            <person name="Shiwa Y."/>
            <person name="Yoshikawa H."/>
            <person name="Matsutani M."/>
            <person name="Matsushita K."/>
        </authorList>
    </citation>
    <scope>NUCLEOTIDE SEQUENCE</scope>
    <source>
        <strain evidence="1">DSM 14337</strain>
    </source>
</reference>
<gene>
    <name evidence="1" type="ORF">AA14337_3173</name>
</gene>
<evidence type="ECO:0000313" key="1">
    <source>
        <dbReference type="EMBL" id="GBQ85838.1"/>
    </source>
</evidence>
<dbReference type="EMBL" id="BAPF01000056">
    <property type="protein sequence ID" value="GBQ85838.1"/>
    <property type="molecule type" value="Genomic_DNA"/>
</dbReference>
<name>A0ABQ0Q043_9PROT</name>